<dbReference type="EMBL" id="JACHMJ010000001">
    <property type="protein sequence ID" value="MBB5841785.1"/>
    <property type="molecule type" value="Genomic_DNA"/>
</dbReference>
<gene>
    <name evidence="1" type="ORF">HD599_000108</name>
</gene>
<sequence length="168" mass="19120">MRVLLKMVLDCEPDAAWHALRSPAVFQQVSAPLVAFESLDPGGYTDTWSDGEHRVAMKPLGLIAVGEQIIDIHTEERLDHVHGRHENPVLVRIVHDTGRGLTWPLTLTTSWHHRMAVSAQPDGRTLYRDQLEFSAGLLTPLMWVAYWGFWQWRGIAIRRLAASWRLPA</sequence>
<comment type="caution">
    <text evidence="1">The sequence shown here is derived from an EMBL/GenBank/DDBJ whole genome shotgun (WGS) entry which is preliminary data.</text>
</comment>
<evidence type="ECO:0008006" key="3">
    <source>
        <dbReference type="Google" id="ProtNLM"/>
    </source>
</evidence>
<name>A0A841AJZ2_9MICO</name>
<dbReference type="Proteomes" id="UP000536685">
    <property type="component" value="Unassembled WGS sequence"/>
</dbReference>
<dbReference type="AlphaFoldDB" id="A0A841AJZ2"/>
<proteinExistence type="predicted"/>
<dbReference type="RefSeq" id="WP_184232657.1">
    <property type="nucleotide sequence ID" value="NZ_JACHMJ010000001.1"/>
</dbReference>
<evidence type="ECO:0000313" key="2">
    <source>
        <dbReference type="Proteomes" id="UP000536685"/>
    </source>
</evidence>
<accession>A0A841AJZ2</accession>
<organism evidence="1 2">
    <name type="scientific">Conyzicola lurida</name>
    <dbReference type="NCBI Taxonomy" id="1172621"/>
    <lineage>
        <taxon>Bacteria</taxon>
        <taxon>Bacillati</taxon>
        <taxon>Actinomycetota</taxon>
        <taxon>Actinomycetes</taxon>
        <taxon>Micrococcales</taxon>
        <taxon>Microbacteriaceae</taxon>
        <taxon>Conyzicola</taxon>
    </lineage>
</organism>
<keyword evidence="2" id="KW-1185">Reference proteome</keyword>
<evidence type="ECO:0000313" key="1">
    <source>
        <dbReference type="EMBL" id="MBB5841785.1"/>
    </source>
</evidence>
<protein>
    <recommendedName>
        <fullName evidence="3">SRPBCC family protein</fullName>
    </recommendedName>
</protein>
<reference evidence="1 2" key="1">
    <citation type="submission" date="2020-08" db="EMBL/GenBank/DDBJ databases">
        <title>Sequencing the genomes of 1000 actinobacteria strains.</title>
        <authorList>
            <person name="Klenk H.-P."/>
        </authorList>
    </citation>
    <scope>NUCLEOTIDE SEQUENCE [LARGE SCALE GENOMIC DNA]</scope>
    <source>
        <strain evidence="1 2">DSM 105784</strain>
    </source>
</reference>